<feature type="transmembrane region" description="Helical" evidence="7">
    <location>
        <begin position="213"/>
        <end position="230"/>
    </location>
</feature>
<keyword evidence="5 11" id="KW-0418">Kinase</keyword>
<name>V6F685_MAGGM</name>
<dbReference type="SUPFAM" id="SSF52172">
    <property type="entry name" value="CheY-like"/>
    <property type="match status" value="1"/>
</dbReference>
<dbReference type="Proteomes" id="UP000018922">
    <property type="component" value="Chromosome I"/>
</dbReference>
<dbReference type="KEGG" id="mgy:MGMSRv2__2581"/>
<keyword evidence="3 6" id="KW-0597">Phosphoprotein</keyword>
<evidence type="ECO:0000256" key="1">
    <source>
        <dbReference type="ARBA" id="ARBA00000085"/>
    </source>
</evidence>
<dbReference type="SMART" id="SM00387">
    <property type="entry name" value="HATPase_c"/>
    <property type="match status" value="1"/>
</dbReference>
<feature type="transmembrane region" description="Helical" evidence="7">
    <location>
        <begin position="306"/>
        <end position="323"/>
    </location>
</feature>
<feature type="transmembrane region" description="Helical" evidence="7">
    <location>
        <begin position="335"/>
        <end position="353"/>
    </location>
</feature>
<dbReference type="SUPFAM" id="SSF55874">
    <property type="entry name" value="ATPase domain of HSP90 chaperone/DNA topoisomerase II/histidine kinase"/>
    <property type="match status" value="1"/>
</dbReference>
<keyword evidence="12" id="KW-1185">Reference proteome</keyword>
<evidence type="ECO:0000259" key="10">
    <source>
        <dbReference type="PROSITE" id="PS50110"/>
    </source>
</evidence>
<dbReference type="EC" id="2.7.13.3" evidence="2"/>
<dbReference type="PROSITE" id="PS50109">
    <property type="entry name" value="HIS_KIN"/>
    <property type="match status" value="1"/>
</dbReference>
<evidence type="ECO:0000256" key="3">
    <source>
        <dbReference type="ARBA" id="ARBA00022553"/>
    </source>
</evidence>
<dbReference type="InterPro" id="IPR011623">
    <property type="entry name" value="7TMR_DISM_rcpt_extracell_dom1"/>
</dbReference>
<dbReference type="SMART" id="SM00388">
    <property type="entry name" value="HisKA"/>
    <property type="match status" value="1"/>
</dbReference>
<dbReference type="Pfam" id="PF07695">
    <property type="entry name" value="7TMR-DISM_7TM"/>
    <property type="match status" value="1"/>
</dbReference>
<dbReference type="eggNOG" id="COG2205">
    <property type="taxonomic scope" value="Bacteria"/>
</dbReference>
<feature type="transmembrane region" description="Helical" evidence="7">
    <location>
        <begin position="187"/>
        <end position="206"/>
    </location>
</feature>
<organism evidence="11 12">
    <name type="scientific">Magnetospirillum gryphiswaldense (strain DSM 6361 / JCM 21280 / NBRC 15271 / MSR-1)</name>
    <dbReference type="NCBI Taxonomy" id="431944"/>
    <lineage>
        <taxon>Bacteria</taxon>
        <taxon>Pseudomonadati</taxon>
        <taxon>Pseudomonadota</taxon>
        <taxon>Alphaproteobacteria</taxon>
        <taxon>Rhodospirillales</taxon>
        <taxon>Rhodospirillaceae</taxon>
        <taxon>Magnetospirillum</taxon>
    </lineage>
</organism>
<feature type="chain" id="PRO_5004745478" description="histidine kinase" evidence="8">
    <location>
        <begin position="19"/>
        <end position="839"/>
    </location>
</feature>
<feature type="transmembrane region" description="Helical" evidence="7">
    <location>
        <begin position="281"/>
        <end position="300"/>
    </location>
</feature>
<evidence type="ECO:0000256" key="2">
    <source>
        <dbReference type="ARBA" id="ARBA00012438"/>
    </source>
</evidence>
<dbReference type="Gene3D" id="3.40.50.2300">
    <property type="match status" value="1"/>
</dbReference>
<keyword evidence="7" id="KW-0472">Membrane</keyword>
<dbReference type="Gene3D" id="3.30.565.10">
    <property type="entry name" value="Histidine kinase-like ATPase, C-terminal domain"/>
    <property type="match status" value="1"/>
</dbReference>
<dbReference type="Pfam" id="PF07696">
    <property type="entry name" value="7TMR-DISMED2"/>
    <property type="match status" value="1"/>
</dbReference>
<dbReference type="GO" id="GO:0000155">
    <property type="term" value="F:phosphorelay sensor kinase activity"/>
    <property type="evidence" value="ECO:0007669"/>
    <property type="project" value="InterPro"/>
</dbReference>
<feature type="domain" description="Response regulatory" evidence="10">
    <location>
        <begin position="650"/>
        <end position="764"/>
    </location>
</feature>
<reference evidence="11 12" key="1">
    <citation type="journal article" date="2014" name="Genome Announc.">
        <title>Complete genome sequence of Magnetospirillum gryphiswaldense MSR-1.</title>
        <authorList>
            <person name="Wang X."/>
            <person name="Wang Q."/>
            <person name="Zhang W."/>
            <person name="Wang Y."/>
            <person name="Li L."/>
            <person name="Wen T."/>
            <person name="Zhang T."/>
            <person name="Zhang Y."/>
            <person name="Xu J."/>
            <person name="Hu J."/>
            <person name="Li S."/>
            <person name="Liu L."/>
            <person name="Liu J."/>
            <person name="Jiang W."/>
            <person name="Tian J."/>
            <person name="Li Y."/>
            <person name="Schuler D."/>
            <person name="Wang L."/>
            <person name="Li J."/>
        </authorList>
    </citation>
    <scope>NUCLEOTIDE SEQUENCE [LARGE SCALE GENOMIC DNA]</scope>
    <source>
        <strain evidence="12">DSM 6361 / JCM 21280 / NBRC 15271 / MSR-1</strain>
    </source>
</reference>
<dbReference type="HOGENOM" id="CLU_332532_0_0_5"/>
<evidence type="ECO:0000259" key="9">
    <source>
        <dbReference type="PROSITE" id="PS50109"/>
    </source>
</evidence>
<evidence type="ECO:0000313" key="11">
    <source>
        <dbReference type="EMBL" id="CDK99796.1"/>
    </source>
</evidence>
<evidence type="ECO:0000256" key="5">
    <source>
        <dbReference type="ARBA" id="ARBA00022777"/>
    </source>
</evidence>
<keyword evidence="8" id="KW-0732">Signal</keyword>
<evidence type="ECO:0000256" key="7">
    <source>
        <dbReference type="SAM" id="Phobius"/>
    </source>
</evidence>
<evidence type="ECO:0000313" key="12">
    <source>
        <dbReference type="Proteomes" id="UP000018922"/>
    </source>
</evidence>
<keyword evidence="7" id="KW-0812">Transmembrane</keyword>
<feature type="domain" description="Histidine kinase" evidence="9">
    <location>
        <begin position="409"/>
        <end position="627"/>
    </location>
</feature>
<gene>
    <name evidence="11" type="ordered locus">MGMSRv2__2581</name>
</gene>
<dbReference type="InterPro" id="IPR004358">
    <property type="entry name" value="Sig_transdc_His_kin-like_C"/>
</dbReference>
<dbReference type="PRINTS" id="PR00344">
    <property type="entry name" value="BCTRLSENSOR"/>
</dbReference>
<dbReference type="Gene3D" id="2.60.40.2380">
    <property type="match status" value="1"/>
</dbReference>
<dbReference type="InterPro" id="IPR003661">
    <property type="entry name" value="HisK_dim/P_dom"/>
</dbReference>
<accession>V6F685</accession>
<evidence type="ECO:0000256" key="4">
    <source>
        <dbReference type="ARBA" id="ARBA00022679"/>
    </source>
</evidence>
<dbReference type="PROSITE" id="PS50110">
    <property type="entry name" value="RESPONSE_REGULATORY"/>
    <property type="match status" value="1"/>
</dbReference>
<dbReference type="InterPro" id="IPR001789">
    <property type="entry name" value="Sig_transdc_resp-reg_receiver"/>
</dbReference>
<dbReference type="STRING" id="1430440.MGMSRv2__2581"/>
<dbReference type="PANTHER" id="PTHR43047">
    <property type="entry name" value="TWO-COMPONENT HISTIDINE PROTEIN KINASE"/>
    <property type="match status" value="1"/>
</dbReference>
<dbReference type="InterPro" id="IPR036097">
    <property type="entry name" value="HisK_dim/P_sf"/>
</dbReference>
<dbReference type="SUPFAM" id="SSF47384">
    <property type="entry name" value="Homodimeric domain of signal transducing histidine kinase"/>
    <property type="match status" value="1"/>
</dbReference>
<dbReference type="EMBL" id="HG794546">
    <property type="protein sequence ID" value="CDK99796.1"/>
    <property type="molecule type" value="Genomic_DNA"/>
</dbReference>
<feature type="transmembrane region" description="Helical" evidence="7">
    <location>
        <begin position="250"/>
        <end position="269"/>
    </location>
</feature>
<dbReference type="InterPro" id="IPR011006">
    <property type="entry name" value="CheY-like_superfamily"/>
</dbReference>
<sequence length="839" mass="92112">MWFLPLLLLLAVSGPAWADKAPQPPAASIPADAVLIDLSAHLSLLPDPTQSFMLDDALARLDEFRPASRRDLITTFSAGVFWLHVRLHYAGSMPATRWLVAGTAKSLRVDYYERTGNDWLVLHSGRGIARDEKPIIAVDPVFPLALMPGAEHEVLLRVDARGATNMETFLWEPTAYRFADSIDLMKLSALLSGFVVCSLLALLAFLRLRETQYLWLGLMLFGLAGLEASRQNFLSTYLWFADRPLPPFTLAPLALLAFFSLSKVVSHALNLPGSMPRANRLLTVLRWAAVIGALIAPFQYGEGVRIMSLAVVAHNLATIAFTIECWRCGYANARIFLLAFFLALATETARQMANLGWLPFVGAMAFSTHFFLLAAPLILVGLVERTRQLRERLLVAERVQAAKSAFFARVSHELRSPLNTILGYSRMLGRNSAKLSLAEGTRGIESSTLRLLRQIDELLDEARAEAGQLRISPGQLALRPWLEEIAQSTRIVVEERNNHLNCHFQGDLAIDIKADGERLRQVLDNLLANANRHTHNGTLSLTCQALADADEAVLNFMVEDDGEGIPVETLQSIFEPFIRGQEEGCERGFGLGLPICRELVRQMGGEISAQSTPGQGSQFVFSLRLPVIGPSPPVVPSQLHAGPPPSNSPHILLVDDDAGYLDQLREICEDAGFSVETASGGNAALTQLRTGEWHLVVTDQMMPETDGWSVLREARALQPGVPVVLLSSAAPRPPENLPTDMRFDATLLKPGSSEAILETLWHLVIKVATGETKFDWGELARLTREGDVSAMEEWIAAGRADLTDCDNALIWVESLVNRLELPLLARVTTKLACLPLATG</sequence>
<dbReference type="Gene3D" id="1.10.287.130">
    <property type="match status" value="1"/>
</dbReference>
<evidence type="ECO:0000256" key="6">
    <source>
        <dbReference type="PROSITE-ProRule" id="PRU00169"/>
    </source>
</evidence>
<evidence type="ECO:0000256" key="8">
    <source>
        <dbReference type="SAM" id="SignalP"/>
    </source>
</evidence>
<dbReference type="SMART" id="SM00448">
    <property type="entry name" value="REC"/>
    <property type="match status" value="1"/>
</dbReference>
<protein>
    <recommendedName>
        <fullName evidence="2">histidine kinase</fullName>
        <ecNumber evidence="2">2.7.13.3</ecNumber>
    </recommendedName>
</protein>
<dbReference type="Pfam" id="PF00072">
    <property type="entry name" value="Response_reg"/>
    <property type="match status" value="1"/>
</dbReference>
<keyword evidence="4 11" id="KW-0808">Transferase</keyword>
<dbReference type="InterPro" id="IPR036890">
    <property type="entry name" value="HATPase_C_sf"/>
</dbReference>
<dbReference type="InterPro" id="IPR005467">
    <property type="entry name" value="His_kinase_dom"/>
</dbReference>
<dbReference type="CDD" id="cd00156">
    <property type="entry name" value="REC"/>
    <property type="match status" value="1"/>
</dbReference>
<dbReference type="CDD" id="cd00082">
    <property type="entry name" value="HisKA"/>
    <property type="match status" value="1"/>
</dbReference>
<feature type="signal peptide" evidence="8">
    <location>
        <begin position="1"/>
        <end position="18"/>
    </location>
</feature>
<dbReference type="InterPro" id="IPR003594">
    <property type="entry name" value="HATPase_dom"/>
</dbReference>
<keyword evidence="7" id="KW-1133">Transmembrane helix</keyword>
<feature type="modified residue" description="4-aspartylphosphate" evidence="6">
    <location>
        <position position="699"/>
    </location>
</feature>
<dbReference type="AlphaFoldDB" id="V6F685"/>
<feature type="transmembrane region" description="Helical" evidence="7">
    <location>
        <begin position="359"/>
        <end position="383"/>
    </location>
</feature>
<dbReference type="Pfam" id="PF02518">
    <property type="entry name" value="HATPase_c"/>
    <property type="match status" value="1"/>
</dbReference>
<proteinExistence type="predicted"/>
<comment type="catalytic activity">
    <reaction evidence="1">
        <text>ATP + protein L-histidine = ADP + protein N-phospho-L-histidine.</text>
        <dbReference type="EC" id="2.7.13.3"/>
    </reaction>
</comment>
<dbReference type="InterPro" id="IPR011622">
    <property type="entry name" value="7TMR_DISM_rcpt_extracell_dom2"/>
</dbReference>
<dbReference type="Pfam" id="PF00512">
    <property type="entry name" value="HisKA"/>
    <property type="match status" value="1"/>
</dbReference>